<evidence type="ECO:0000256" key="8">
    <source>
        <dbReference type="ARBA" id="ARBA00023136"/>
    </source>
</evidence>
<gene>
    <name evidence="13" type="ORF">AYI69_g8952</name>
</gene>
<evidence type="ECO:0000256" key="2">
    <source>
        <dbReference type="ARBA" id="ARBA00012543"/>
    </source>
</evidence>
<keyword evidence="5" id="KW-0808">Transferase</keyword>
<feature type="region of interest" description="Disordered" evidence="10">
    <location>
        <begin position="1219"/>
        <end position="1264"/>
    </location>
</feature>
<dbReference type="GO" id="GO:0006031">
    <property type="term" value="P:chitin biosynthetic process"/>
    <property type="evidence" value="ECO:0007669"/>
    <property type="project" value="TreeGrafter"/>
</dbReference>
<name>A0A1R1XG19_9FUNG</name>
<dbReference type="AlphaFoldDB" id="A0A1R1XG19"/>
<dbReference type="GO" id="GO:0005886">
    <property type="term" value="C:plasma membrane"/>
    <property type="evidence" value="ECO:0007669"/>
    <property type="project" value="UniProtKB-SubCell"/>
</dbReference>
<feature type="compositionally biased region" description="Polar residues" evidence="10">
    <location>
        <begin position="1251"/>
        <end position="1264"/>
    </location>
</feature>
<evidence type="ECO:0000256" key="10">
    <source>
        <dbReference type="SAM" id="MobiDB-lite"/>
    </source>
</evidence>
<keyword evidence="14" id="KW-1185">Reference proteome</keyword>
<dbReference type="Pfam" id="PF03142">
    <property type="entry name" value="Chitin_synth_2"/>
    <property type="match status" value="1"/>
</dbReference>
<feature type="transmembrane region" description="Helical" evidence="11">
    <location>
        <begin position="928"/>
        <end position="950"/>
    </location>
</feature>
<feature type="transmembrane region" description="Helical" evidence="11">
    <location>
        <begin position="141"/>
        <end position="162"/>
    </location>
</feature>
<protein>
    <recommendedName>
        <fullName evidence="2">chitin synthase</fullName>
        <ecNumber evidence="2">2.4.1.16</ecNumber>
    </recommendedName>
</protein>
<dbReference type="OrthoDB" id="370884at2759"/>
<evidence type="ECO:0000256" key="11">
    <source>
        <dbReference type="SAM" id="Phobius"/>
    </source>
</evidence>
<organism evidence="13 14">
    <name type="scientific">Smittium culicis</name>
    <dbReference type="NCBI Taxonomy" id="133412"/>
    <lineage>
        <taxon>Eukaryota</taxon>
        <taxon>Fungi</taxon>
        <taxon>Fungi incertae sedis</taxon>
        <taxon>Zoopagomycota</taxon>
        <taxon>Kickxellomycotina</taxon>
        <taxon>Harpellomycetes</taxon>
        <taxon>Harpellales</taxon>
        <taxon>Legeriomycetaceae</taxon>
        <taxon>Smittium</taxon>
    </lineage>
</organism>
<dbReference type="InterPro" id="IPR004835">
    <property type="entry name" value="Chitin_synth"/>
</dbReference>
<comment type="subcellular location">
    <subcellularLocation>
        <location evidence="1">Cell membrane</location>
        <topology evidence="1">Multi-pass membrane protein</topology>
    </subcellularLocation>
</comment>
<dbReference type="SUPFAM" id="SSF53448">
    <property type="entry name" value="Nucleotide-diphospho-sugar transferases"/>
    <property type="match status" value="1"/>
</dbReference>
<evidence type="ECO:0000313" key="13">
    <source>
        <dbReference type="EMBL" id="OMJ13572.1"/>
    </source>
</evidence>
<proteinExistence type="predicted"/>
<feature type="compositionally biased region" description="Polar residues" evidence="10">
    <location>
        <begin position="500"/>
        <end position="520"/>
    </location>
</feature>
<evidence type="ECO:0000256" key="1">
    <source>
        <dbReference type="ARBA" id="ARBA00004651"/>
    </source>
</evidence>
<keyword evidence="7 11" id="KW-1133">Transmembrane helix</keyword>
<accession>A0A1R1XG19</accession>
<feature type="transmembrane region" description="Helical" evidence="11">
    <location>
        <begin position="108"/>
        <end position="129"/>
    </location>
</feature>
<evidence type="ECO:0000256" key="3">
    <source>
        <dbReference type="ARBA" id="ARBA00022475"/>
    </source>
</evidence>
<comment type="caution">
    <text evidence="13">The sequence shown here is derived from an EMBL/GenBank/DDBJ whole genome shotgun (WGS) entry which is preliminary data.</text>
</comment>
<evidence type="ECO:0000256" key="5">
    <source>
        <dbReference type="ARBA" id="ARBA00022679"/>
    </source>
</evidence>
<dbReference type="GO" id="GO:0004100">
    <property type="term" value="F:chitin synthase activity"/>
    <property type="evidence" value="ECO:0007669"/>
    <property type="project" value="UniProtKB-EC"/>
</dbReference>
<dbReference type="InterPro" id="IPR029044">
    <property type="entry name" value="Nucleotide-diphossugar_trans"/>
</dbReference>
<dbReference type="PANTHER" id="PTHR22914:SF16">
    <property type="entry name" value="CHITIN SYNTHASE 3"/>
    <property type="match status" value="1"/>
</dbReference>
<feature type="compositionally biased region" description="Polar residues" evidence="10">
    <location>
        <begin position="476"/>
        <end position="488"/>
    </location>
</feature>
<evidence type="ECO:0000256" key="4">
    <source>
        <dbReference type="ARBA" id="ARBA00022676"/>
    </source>
</evidence>
<feature type="transmembrane region" description="Helical" evidence="11">
    <location>
        <begin position="987"/>
        <end position="1006"/>
    </location>
</feature>
<feature type="region of interest" description="Disordered" evidence="10">
    <location>
        <begin position="476"/>
        <end position="520"/>
    </location>
</feature>
<keyword evidence="8 11" id="KW-0472">Membrane</keyword>
<evidence type="ECO:0000313" key="14">
    <source>
        <dbReference type="Proteomes" id="UP000187429"/>
    </source>
</evidence>
<sequence length="1264" mass="142439">MSQNNEGFDDSDIDLRQITKTNPNIIAPAFVHSNIANAEYNLNDEIEVERIRAREAKRLQRNTRVQFTQADIETDEYDNVRKSLNSPSKVKRRESKPSKKLFGLPSSWVIYSRIITFWAPGSLLKLLNLKTKESQQAWREKIALVSIVAFMCASVGFLTFGLQSILCTQVTRTLNTRLSDYDVVINGNAYDISSFTHPAAPPTINDPINLLDPPTSAGKQDLSLHFQNPNTICKKILRYPDGFTDQSGNVINVFPCRTVSIGQQNPPDSQDPPVSCHTTLASRKALSFLKSNPVSYEYEEVIKNNKYVIYNGAVLDLNRVSWLNPQITLPEEFYTFSNGSYGGQDITLSLANKDINIGKCMFELFVIGYLDTITPGCIASNIILYVSLLVILSAVFSKFFMAIYFGWFMSKELGKLSDESAEERFKRLENIENWANVNNHYGNEKIRKKYSVNYSSNYQRKKTKSFLPTQSRYSQLHNSDSFSTSRVNPQRLDSRIYNPPLNNQSSFAPSMQNDRFNNLDNSNHNWPTSYGLSSSPPNKHNPYHGDSSLLLHTFLVVTCYSEGAHGIRTTLDSLAITDYPDSHKCLFVVCDGLIKGEGESINTPDICLSMMHDFVIPPDRVHAFSYVSIAVGSKRHNMAKLYAGYYSPGEDASDELKTRRVPMVLIVKCGTPHEQNDSKVGNRGKRDSQVILMSFLQRVTFDERMTRLEYEMFNAIWNVTGVTPDFFEVVLMVDADTKVFPDSLGRMVSVMARDPMVMGLCGETKIANKRDSFTSMIQVFEYYISHHLSKAFESVFGGVTCLPGCFCMYRIKAPKGNQGYYAPVLANPDIVEHYSENIVNTLHKKNLLLLGEDRYLSTLMLRTFPKRKMIFVPSAVCKTIVPNTFKVLLSQRRRWINSTVHNLMELVLVNDLCGTFCFSMQFIIFMELVGTLVLPAAITFTLYLIIISFIVTPIPILPLILLAIILGLPAILIGLTSRKLVYVGWMLIYLLSLPIWNFVLPVYSYWHFDDFSWGETRKVQDEAKDSSGHGDSGGEFDSSNIVMKRWADFESEKRKYAELIMATNPEMSSAVNESDHDNSYISEARFKSANYYDTPTRISALFSLAQNTNDPATNAVFENIQQLGYHVPISRTGSSTNNFSTDQMLSNMPRSVVPSIRNSPSGGIQFHRRTSSNSNNSSNKKSEGDNSSMSKLSVYKYDKNFSFNSNALNSSGVETTVNPNNSFISNNTNRNINRSNNENNSNAANFSGSSILSDITNTQPNSKK</sequence>
<evidence type="ECO:0000256" key="6">
    <source>
        <dbReference type="ARBA" id="ARBA00022692"/>
    </source>
</evidence>
<feature type="domain" description="Chitin synthase 4-like" evidence="12">
    <location>
        <begin position="294"/>
        <end position="368"/>
    </location>
</feature>
<keyword evidence="9" id="KW-0325">Glycoprotein</keyword>
<evidence type="ECO:0000259" key="12">
    <source>
        <dbReference type="Pfam" id="PF22997"/>
    </source>
</evidence>
<dbReference type="Pfam" id="PF22997">
    <property type="entry name" value="CHS4"/>
    <property type="match status" value="1"/>
</dbReference>
<evidence type="ECO:0000256" key="7">
    <source>
        <dbReference type="ARBA" id="ARBA00022989"/>
    </source>
</evidence>
<feature type="transmembrane region" description="Helical" evidence="11">
    <location>
        <begin position="956"/>
        <end position="975"/>
    </location>
</feature>
<keyword evidence="3" id="KW-1003">Cell membrane</keyword>
<keyword evidence="4" id="KW-0328">Glycosyltransferase</keyword>
<feature type="compositionally biased region" description="Low complexity" evidence="10">
    <location>
        <begin position="1219"/>
        <end position="1250"/>
    </location>
</feature>
<evidence type="ECO:0000256" key="9">
    <source>
        <dbReference type="ARBA" id="ARBA00023180"/>
    </source>
</evidence>
<dbReference type="PANTHER" id="PTHR22914">
    <property type="entry name" value="CHITIN SYNTHASE"/>
    <property type="match status" value="1"/>
</dbReference>
<dbReference type="EC" id="2.4.1.16" evidence="2"/>
<dbReference type="GO" id="GO:0030428">
    <property type="term" value="C:cell septum"/>
    <property type="evidence" value="ECO:0007669"/>
    <property type="project" value="TreeGrafter"/>
</dbReference>
<keyword evidence="6 11" id="KW-0812">Transmembrane</keyword>
<feature type="region of interest" description="Disordered" evidence="10">
    <location>
        <begin position="1151"/>
        <end position="1189"/>
    </location>
</feature>
<dbReference type="CDD" id="cd04190">
    <property type="entry name" value="Chitin_synth_C"/>
    <property type="match status" value="1"/>
</dbReference>
<dbReference type="Proteomes" id="UP000187429">
    <property type="component" value="Unassembled WGS sequence"/>
</dbReference>
<dbReference type="EMBL" id="LSSM01005027">
    <property type="protein sequence ID" value="OMJ13572.1"/>
    <property type="molecule type" value="Genomic_DNA"/>
</dbReference>
<dbReference type="InterPro" id="IPR054295">
    <property type="entry name" value="CHS4-like_dom"/>
</dbReference>
<feature type="transmembrane region" description="Helical" evidence="11">
    <location>
        <begin position="382"/>
        <end position="407"/>
    </location>
</feature>
<reference evidence="14" key="1">
    <citation type="submission" date="2017-01" db="EMBL/GenBank/DDBJ databases">
        <authorList>
            <person name="Wang Y."/>
            <person name="White M."/>
            <person name="Kvist S."/>
            <person name="Moncalvo J.-M."/>
        </authorList>
    </citation>
    <scope>NUCLEOTIDE SEQUENCE [LARGE SCALE GENOMIC DNA]</scope>
    <source>
        <strain evidence="14">ID-206-W2</strain>
    </source>
</reference>